<evidence type="ECO:0000313" key="3">
    <source>
        <dbReference type="Proteomes" id="UP000472269"/>
    </source>
</evidence>
<keyword evidence="3" id="KW-1185">Reference proteome</keyword>
<accession>A0A663LTU1</accession>
<reference evidence="2" key="1">
    <citation type="submission" date="2025-08" db="UniProtKB">
        <authorList>
            <consortium name="Ensembl"/>
        </authorList>
    </citation>
    <scope>IDENTIFICATION</scope>
</reference>
<proteinExistence type="predicted"/>
<reference evidence="2" key="2">
    <citation type="submission" date="2025-09" db="UniProtKB">
        <authorList>
            <consortium name="Ensembl"/>
        </authorList>
    </citation>
    <scope>IDENTIFICATION</scope>
</reference>
<organism evidence="2 3">
    <name type="scientific">Athene cunicularia</name>
    <name type="common">Burrowing owl</name>
    <name type="synonym">Speotyto cunicularia</name>
    <dbReference type="NCBI Taxonomy" id="194338"/>
    <lineage>
        <taxon>Eukaryota</taxon>
        <taxon>Metazoa</taxon>
        <taxon>Chordata</taxon>
        <taxon>Craniata</taxon>
        <taxon>Vertebrata</taxon>
        <taxon>Euteleostomi</taxon>
        <taxon>Archelosauria</taxon>
        <taxon>Archosauria</taxon>
        <taxon>Dinosauria</taxon>
        <taxon>Saurischia</taxon>
        <taxon>Theropoda</taxon>
        <taxon>Coelurosauria</taxon>
        <taxon>Aves</taxon>
        <taxon>Neognathae</taxon>
        <taxon>Neoaves</taxon>
        <taxon>Telluraves</taxon>
        <taxon>Strigiformes</taxon>
        <taxon>Strigidae</taxon>
        <taxon>Athene</taxon>
    </lineage>
</organism>
<dbReference type="Proteomes" id="UP000472269">
    <property type="component" value="Unplaced"/>
</dbReference>
<keyword evidence="1" id="KW-0812">Transmembrane</keyword>
<evidence type="ECO:0000313" key="2">
    <source>
        <dbReference type="Ensembl" id="ENSACUP00000002991.1"/>
    </source>
</evidence>
<name>A0A663LTU1_ATHCN</name>
<dbReference type="AlphaFoldDB" id="A0A663LTU1"/>
<dbReference type="Ensembl" id="ENSACUT00000003177.1">
    <property type="protein sequence ID" value="ENSACUP00000002991.1"/>
    <property type="gene ID" value="ENSACUG00000002074.1"/>
</dbReference>
<keyword evidence="1" id="KW-0472">Membrane</keyword>
<evidence type="ECO:0000256" key="1">
    <source>
        <dbReference type="SAM" id="Phobius"/>
    </source>
</evidence>
<keyword evidence="1" id="KW-1133">Transmembrane helix</keyword>
<feature type="transmembrane region" description="Helical" evidence="1">
    <location>
        <begin position="12"/>
        <end position="32"/>
    </location>
</feature>
<protein>
    <submittedName>
        <fullName evidence="2">Uncharacterized protein</fullName>
    </submittedName>
</protein>
<sequence length="82" mass="9725">GVWEEGWGPVGFDLHFSTVLFLLLAVTVSHCLKLKCKEHEYPFGERCCKDCAPGKYFHWIHFHWTLFILARCNIYQLITHTW</sequence>
<dbReference type="SUPFAM" id="SSF57586">
    <property type="entry name" value="TNF receptor-like"/>
    <property type="match status" value="1"/>
</dbReference>